<evidence type="ECO:0000259" key="2">
    <source>
        <dbReference type="Pfam" id="PF12825"/>
    </source>
</evidence>
<evidence type="ECO:0000313" key="4">
    <source>
        <dbReference type="EMBL" id="QBM90384.1"/>
    </source>
</evidence>
<dbReference type="InterPro" id="IPR024555">
    <property type="entry name" value="PX-associated"/>
</dbReference>
<dbReference type="PANTHER" id="PTHR47185">
    <property type="entry name" value="PX DOMAIN-CONTAINING PROTEIN YPR097W"/>
    <property type="match status" value="1"/>
</dbReference>
<feature type="compositionally biased region" description="Polar residues" evidence="1">
    <location>
        <begin position="297"/>
        <end position="319"/>
    </location>
</feature>
<feature type="region of interest" description="Disordered" evidence="1">
    <location>
        <begin position="295"/>
        <end position="319"/>
    </location>
</feature>
<evidence type="ECO:0000256" key="1">
    <source>
        <dbReference type="SAM" id="MobiDB-lite"/>
    </source>
</evidence>
<dbReference type="Pfam" id="PF12825">
    <property type="entry name" value="DUF3818"/>
    <property type="match status" value="1"/>
</dbReference>
<reference evidence="5" key="1">
    <citation type="submission" date="2019-03" db="EMBL/GenBank/DDBJ databases">
        <title>Snf2 controls pulcherriminic acid biosynthesis and connects pigmentation and antifungal activity of the yeast Metschnikowia pulcherrima.</title>
        <authorList>
            <person name="Gore-Lloyd D."/>
            <person name="Sumann I."/>
            <person name="Brachmann A.O."/>
            <person name="Schneeberger K."/>
            <person name="Ortiz-Merino R.A."/>
            <person name="Moreno-Beltran M."/>
            <person name="Schlaefli M."/>
            <person name="Kirner P."/>
            <person name="Santos Kron A."/>
            <person name="Wolfe K.H."/>
            <person name="Piel J."/>
            <person name="Ahrens C.H."/>
            <person name="Henk D."/>
            <person name="Freimoser F.M."/>
        </authorList>
    </citation>
    <scope>NUCLEOTIDE SEQUENCE [LARGE SCALE GENOMIC DNA]</scope>
    <source>
        <strain evidence="5">APC 1.2</strain>
    </source>
</reference>
<gene>
    <name evidence="4" type="primary">MPUL0E06330</name>
    <name evidence="4" type="ORF">METSCH_E06330</name>
</gene>
<dbReference type="PANTHER" id="PTHR47185:SF1">
    <property type="entry name" value="PX DOMAIN-CONTAINING PROTEIN YPR097W"/>
    <property type="match status" value="1"/>
</dbReference>
<dbReference type="GO" id="GO:0035091">
    <property type="term" value="F:phosphatidylinositol binding"/>
    <property type="evidence" value="ECO:0007669"/>
    <property type="project" value="InterPro"/>
</dbReference>
<dbReference type="EMBL" id="CP034460">
    <property type="protein sequence ID" value="QBM90384.1"/>
    <property type="molecule type" value="Genomic_DNA"/>
</dbReference>
<organism evidence="4 5">
    <name type="scientific">Metschnikowia aff. pulcherrima</name>
    <dbReference type="NCBI Taxonomy" id="2163413"/>
    <lineage>
        <taxon>Eukaryota</taxon>
        <taxon>Fungi</taxon>
        <taxon>Dikarya</taxon>
        <taxon>Ascomycota</taxon>
        <taxon>Saccharomycotina</taxon>
        <taxon>Pichiomycetes</taxon>
        <taxon>Metschnikowiaceae</taxon>
        <taxon>Metschnikowia</taxon>
    </lineage>
</organism>
<keyword evidence="5" id="KW-1185">Reference proteome</keyword>
<name>A0A4P6XWJ4_9ASCO</name>
<dbReference type="Gene3D" id="3.30.1520.10">
    <property type="entry name" value="Phox-like domain"/>
    <property type="match status" value="1"/>
</dbReference>
<feature type="domain" description="PX" evidence="2">
    <location>
        <begin position="447"/>
        <end position="795"/>
    </location>
</feature>
<dbReference type="Proteomes" id="UP000292447">
    <property type="component" value="Chromosome V"/>
</dbReference>
<dbReference type="SUPFAM" id="SSF64268">
    <property type="entry name" value="PX domain"/>
    <property type="match status" value="1"/>
</dbReference>
<dbReference type="STRING" id="2163413.A0A4P6XWJ4"/>
<feature type="domain" description="PX-associated" evidence="3">
    <location>
        <begin position="10"/>
        <end position="133"/>
    </location>
</feature>
<sequence length="974" mass="112017">MLRDLLFLDELLPTQEHFLKKFLVEACLRQELQYLLKPHCLEYIGPPFRAGKQGLAAELPLLRFFFQNFIASFPFITMNAKTDQIAFWRDTVQPFVESFNTKRVSGSALRRESVTKRHQVNRQLLRTLLLFYNLMLSLKRELEYLNSDHLKPLDQGKLDKILKTPNSVKMALDAFQTPSGLDDYAQMAYTNNYNVNIVAVDVFANKPPQALSTWSLNPLRLVSQAKPGGLQYSCVFILQVTKRTIKDGKYTYKSHFIARKYKEWRHLERALKQKFPGLMSAEIHAMPAKIKHDLGVRNNTTGNDGSMSNDSLASPATSASGSTQGMGMYANGNFSAGSVDSGRPRDLTYKYYGEKLRLALRGYTNTLLHKVEIASSKAFLDFIDDPSKNFDALSLEQMQDYEQRMELEKVRLATQEEFQTHIAKIVYELSGNFETFKKELLTDPHQLSAIFEEIGRSPNSREMSPLVTSFIEWCKLEIAATLYQMFLTQDNSSQWLEKCRKFHRVFPYRMCYTILKYTNPVKIMSRMVDLLLMNVPSFGRKSGQANNLLSMIFIMMLDDDLLDFSKEREKLLATKPLDLPEFEVFFERIRAYVHAGDALLQEDIQEEQIAKDENYFLSVLSSDLIEPKLSAPERAIFERVIRPSFKSYENLNNGESVEGASIYVTLRQYWQLEIRTRDKEIFKQLWKEPELTQLIKKVLTVFYQPLMTVMKKCNVHLVFLDFQNFLDDLLAELTTLDEGDMYFTSSVEMFNRFKKLLDKYEGTFYRFLHDLYNKDEGKLFMKLIAWIESFLVALRTKFTDPEKVQLDFSAMVPTEEVDADKLREDLNARVQLILKKRFLLKSCMQSAAGASVGAHTKADAGALGVSTENGQILSSHQKAIDNQWEKLNNGIFDMQPQELGLSGEDLEEFNLTHIGEKAADAYRNGRGNAQVLRQIAELDRQMNEVSDTEIHKLIAPMHAQIKKVMGAFAAQQGK</sequence>
<proteinExistence type="predicted"/>
<dbReference type="InterPro" id="IPR036871">
    <property type="entry name" value="PX_dom_sf"/>
</dbReference>
<dbReference type="Pfam" id="PF12828">
    <property type="entry name" value="PXB"/>
    <property type="match status" value="1"/>
</dbReference>
<dbReference type="InterPro" id="IPR024554">
    <property type="entry name" value="LEC1-like_C"/>
</dbReference>
<protein>
    <submittedName>
        <fullName evidence="4">PX-associated</fullName>
    </submittedName>
</protein>
<evidence type="ECO:0000259" key="3">
    <source>
        <dbReference type="Pfam" id="PF12828"/>
    </source>
</evidence>
<dbReference type="InterPro" id="IPR047168">
    <property type="entry name" value="LEC1-like"/>
</dbReference>
<evidence type="ECO:0000313" key="5">
    <source>
        <dbReference type="Proteomes" id="UP000292447"/>
    </source>
</evidence>
<dbReference type="AlphaFoldDB" id="A0A4P6XWJ4"/>
<accession>A0A4P6XWJ4</accession>